<evidence type="ECO:0000259" key="3">
    <source>
        <dbReference type="Pfam" id="PF09972"/>
    </source>
</evidence>
<evidence type="ECO:0000313" key="5">
    <source>
        <dbReference type="EMBL" id="UTT61539.1"/>
    </source>
</evidence>
<feature type="transmembrane region" description="Helical" evidence="1">
    <location>
        <begin position="407"/>
        <end position="431"/>
    </location>
</feature>
<feature type="domain" description="DUF2207" evidence="3">
    <location>
        <begin position="41"/>
        <end position="224"/>
    </location>
</feature>
<gene>
    <name evidence="5" type="ORF">NNL39_07550</name>
</gene>
<keyword evidence="1" id="KW-0472">Membrane</keyword>
<dbReference type="Pfam" id="PF20990">
    <property type="entry name" value="DUF2207_C"/>
    <property type="match status" value="1"/>
</dbReference>
<proteinExistence type="predicted"/>
<evidence type="ECO:0000256" key="1">
    <source>
        <dbReference type="SAM" id="Phobius"/>
    </source>
</evidence>
<dbReference type="Pfam" id="PF09972">
    <property type="entry name" value="DUF2207"/>
    <property type="match status" value="1"/>
</dbReference>
<evidence type="ECO:0000256" key="2">
    <source>
        <dbReference type="SAM" id="SignalP"/>
    </source>
</evidence>
<dbReference type="InterPro" id="IPR048389">
    <property type="entry name" value="YciQ-like_C"/>
</dbReference>
<name>A0ABY5FTD3_9MICO</name>
<dbReference type="Proteomes" id="UP001060039">
    <property type="component" value="Chromosome"/>
</dbReference>
<dbReference type="InterPro" id="IPR018702">
    <property type="entry name" value="DUF2207"/>
</dbReference>
<keyword evidence="6" id="KW-1185">Reference proteome</keyword>
<feature type="domain" description="Predicted membrane protein YciQ-like C-terminal" evidence="4">
    <location>
        <begin position="305"/>
        <end position="532"/>
    </location>
</feature>
<keyword evidence="2" id="KW-0732">Signal</keyword>
<feature type="signal peptide" evidence="2">
    <location>
        <begin position="1"/>
        <end position="28"/>
    </location>
</feature>
<dbReference type="RefSeq" id="WP_255158511.1">
    <property type="nucleotide sequence ID" value="NZ_CP101497.1"/>
</dbReference>
<feature type="chain" id="PRO_5046604246" evidence="2">
    <location>
        <begin position="29"/>
        <end position="607"/>
    </location>
</feature>
<organism evidence="5 6">
    <name type="scientific">Microcella humidisoli</name>
    <dbReference type="NCBI Taxonomy" id="2963406"/>
    <lineage>
        <taxon>Bacteria</taxon>
        <taxon>Bacillati</taxon>
        <taxon>Actinomycetota</taxon>
        <taxon>Actinomycetes</taxon>
        <taxon>Micrococcales</taxon>
        <taxon>Microbacteriaceae</taxon>
        <taxon>Microcella</taxon>
    </lineage>
</organism>
<accession>A0ABY5FTD3</accession>
<evidence type="ECO:0000259" key="4">
    <source>
        <dbReference type="Pfam" id="PF20990"/>
    </source>
</evidence>
<sequence>MRTPARLALALTLAAGVALALAPSAALADTSDFTFDSFDAEYTLSREADGTATLQVVETIVARFPEFDQNRGIIRAIPDDYDGVPLNTQVISVVDENGDPVPYESAYSGEFIELALGTDDFVRGVQTYVISYTQQNVVRSFDDTASDEFYWDVNGTAWQQPFGRVSATVTLAPDVAEALTGNAACYVGAFGENEQCTIQDASGVFTASATDLAPRETVTVAIGFEPGTFLTPEPTPPPEPQDVPWWMHLLSGGVGLASLGALAAAIVSRVRAGTGAKSRGAIIAQYSEPEGIDIVQSAHLLTRPASGIPAAVVRLAVRKNLRILAYAVDEGGAPYTLQYLGDDRADALDLALLDAIFGTDRVAGALTPYGEYDSALAVKLDTLSTSALSSLEPQGFRRTPSGRGFGWLMLAAQWLLQALAFGAIVVSTGLFLNVSPLAFVSLLVAFLAGFAAFGLAIRPLQLTEKGRAAKDQLDGLKLYLTVAEEERLRVLQSPQGAERIDVGDNLQLVKLYEKLLPWAVVWGVEDQWMRELEVRVAATDTAPDWFVGTNGFEVALFTSAVRGMTATTTAPVSSSSWSGSGGGSFSGGSFGGGFSGGGGGGGGGGGR</sequence>
<protein>
    <submittedName>
        <fullName evidence="5">DUF2207 domain-containing protein</fullName>
    </submittedName>
</protein>
<reference evidence="5" key="1">
    <citation type="submission" date="2022-07" db="EMBL/GenBank/DDBJ databases">
        <title>Taxonomic analysis of Microcella humidisoli nov. sp., isolated from riverside soil.</title>
        <authorList>
            <person name="Molina K.M."/>
            <person name="Kim S.B."/>
        </authorList>
    </citation>
    <scope>NUCLEOTIDE SEQUENCE</scope>
    <source>
        <strain evidence="5">MMS21-STM10</strain>
    </source>
</reference>
<keyword evidence="1" id="KW-0812">Transmembrane</keyword>
<dbReference type="EMBL" id="CP101497">
    <property type="protein sequence ID" value="UTT61539.1"/>
    <property type="molecule type" value="Genomic_DNA"/>
</dbReference>
<evidence type="ECO:0000313" key="6">
    <source>
        <dbReference type="Proteomes" id="UP001060039"/>
    </source>
</evidence>
<feature type="transmembrane region" description="Helical" evidence="1">
    <location>
        <begin position="245"/>
        <end position="267"/>
    </location>
</feature>
<keyword evidence="1" id="KW-1133">Transmembrane helix</keyword>
<feature type="transmembrane region" description="Helical" evidence="1">
    <location>
        <begin position="437"/>
        <end position="457"/>
    </location>
</feature>